<accession>A0ABQ9P8X9</accession>
<evidence type="ECO:0008006" key="3">
    <source>
        <dbReference type="Google" id="ProtNLM"/>
    </source>
</evidence>
<reference evidence="1" key="1">
    <citation type="submission" date="2022-10" db="EMBL/GenBank/DDBJ databases">
        <title>Culturing micro-colonial fungi from biological soil crusts in the Mojave desert and describing Neophaeococcomyces mojavensis, and introducing the new genera and species Taxawa tesnikishii.</title>
        <authorList>
            <person name="Kurbessoian T."/>
            <person name="Stajich J.E."/>
        </authorList>
    </citation>
    <scope>NUCLEOTIDE SEQUENCE</scope>
    <source>
        <strain evidence="1">TK_1</strain>
    </source>
</reference>
<evidence type="ECO:0000313" key="1">
    <source>
        <dbReference type="EMBL" id="KAJ9669711.1"/>
    </source>
</evidence>
<protein>
    <recommendedName>
        <fullName evidence="3">NmrA-like domain-containing protein</fullName>
    </recommendedName>
</protein>
<comment type="caution">
    <text evidence="1">The sequence shown here is derived from an EMBL/GenBank/DDBJ whole genome shotgun (WGS) entry which is preliminary data.</text>
</comment>
<organism evidence="1 2">
    <name type="scientific">Coniosporium apollinis</name>
    <dbReference type="NCBI Taxonomy" id="61459"/>
    <lineage>
        <taxon>Eukaryota</taxon>
        <taxon>Fungi</taxon>
        <taxon>Dikarya</taxon>
        <taxon>Ascomycota</taxon>
        <taxon>Pezizomycotina</taxon>
        <taxon>Dothideomycetes</taxon>
        <taxon>Dothideomycetes incertae sedis</taxon>
        <taxon>Coniosporium</taxon>
    </lineage>
</organism>
<dbReference type="Proteomes" id="UP001172684">
    <property type="component" value="Unassembled WGS sequence"/>
</dbReference>
<gene>
    <name evidence="1" type="ORF">H2201_000095</name>
</gene>
<proteinExistence type="predicted"/>
<evidence type="ECO:0000313" key="2">
    <source>
        <dbReference type="Proteomes" id="UP001172684"/>
    </source>
</evidence>
<sequence>MASTQGIPVLMVGRSAENGKAVIALLQPDYDVIHFCETVPSAKEEIPTVLLGLPVHAATPIGSNAHRTNTGSKLPTPEFIFMGAGFPDEDFEEVKAAVGELPEGVRWARERRSDFDGLGLEKEESWHEAAGRRVPKPEIIAQAARRVFARAKEEGA</sequence>
<dbReference type="EMBL" id="JAPDRL010000001">
    <property type="protein sequence ID" value="KAJ9669711.1"/>
    <property type="molecule type" value="Genomic_DNA"/>
</dbReference>
<keyword evidence="2" id="KW-1185">Reference proteome</keyword>
<name>A0ABQ9P8X9_9PEZI</name>